<evidence type="ECO:0000313" key="2">
    <source>
        <dbReference type="EMBL" id="TQV76862.1"/>
    </source>
</evidence>
<reference evidence="2 3" key="1">
    <citation type="submission" date="2019-06" db="EMBL/GenBank/DDBJ databases">
        <title>Draft genome of Aliikangiella marina GYP-15.</title>
        <authorList>
            <person name="Wang G."/>
        </authorList>
    </citation>
    <scope>NUCLEOTIDE SEQUENCE [LARGE SCALE GENOMIC DNA]</scope>
    <source>
        <strain evidence="2 3">GYP-15</strain>
    </source>
</reference>
<dbReference type="EMBL" id="VIKR01000001">
    <property type="protein sequence ID" value="TQV76862.1"/>
    <property type="molecule type" value="Genomic_DNA"/>
</dbReference>
<dbReference type="Pfam" id="PF07556">
    <property type="entry name" value="DUF1538"/>
    <property type="match status" value="1"/>
</dbReference>
<feature type="transmembrane region" description="Helical" evidence="1">
    <location>
        <begin position="6"/>
        <end position="31"/>
    </location>
</feature>
<dbReference type="InterPro" id="IPR011435">
    <property type="entry name" value="UmpAB"/>
</dbReference>
<accession>A0A545TI26</accession>
<gene>
    <name evidence="2" type="ORF">FLL45_02585</name>
</gene>
<feature type="transmembrane region" description="Helical" evidence="1">
    <location>
        <begin position="43"/>
        <end position="66"/>
    </location>
</feature>
<evidence type="ECO:0000256" key="1">
    <source>
        <dbReference type="SAM" id="Phobius"/>
    </source>
</evidence>
<protein>
    <submittedName>
        <fullName evidence="2">DUF1538 domain-containing protein</fullName>
    </submittedName>
</protein>
<feature type="transmembrane region" description="Helical" evidence="1">
    <location>
        <begin position="228"/>
        <end position="249"/>
    </location>
</feature>
<dbReference type="RefSeq" id="WP_142888222.1">
    <property type="nucleotide sequence ID" value="NZ_VIKR01000001.1"/>
</dbReference>
<keyword evidence="1" id="KW-1133">Transmembrane helix</keyword>
<comment type="caution">
    <text evidence="2">The sequence shown here is derived from an EMBL/GenBank/DDBJ whole genome shotgun (WGS) entry which is preliminary data.</text>
</comment>
<keyword evidence="1" id="KW-0472">Membrane</keyword>
<evidence type="ECO:0000313" key="3">
    <source>
        <dbReference type="Proteomes" id="UP000317839"/>
    </source>
</evidence>
<feature type="transmembrane region" description="Helical" evidence="1">
    <location>
        <begin position="101"/>
        <end position="126"/>
    </location>
</feature>
<feature type="transmembrane region" description="Helical" evidence="1">
    <location>
        <begin position="167"/>
        <end position="184"/>
    </location>
</feature>
<keyword evidence="3" id="KW-1185">Reference proteome</keyword>
<feature type="transmembrane region" description="Helical" evidence="1">
    <location>
        <begin position="138"/>
        <end position="161"/>
    </location>
</feature>
<dbReference type="OrthoDB" id="9781614at2"/>
<organism evidence="2 3">
    <name type="scientific">Aliikangiella marina</name>
    <dbReference type="NCBI Taxonomy" id="1712262"/>
    <lineage>
        <taxon>Bacteria</taxon>
        <taxon>Pseudomonadati</taxon>
        <taxon>Pseudomonadota</taxon>
        <taxon>Gammaproteobacteria</taxon>
        <taxon>Oceanospirillales</taxon>
        <taxon>Pleioneaceae</taxon>
        <taxon>Aliikangiella</taxon>
    </lineage>
</organism>
<feature type="transmembrane region" description="Helical" evidence="1">
    <location>
        <begin position="196"/>
        <end position="216"/>
    </location>
</feature>
<dbReference type="Proteomes" id="UP000317839">
    <property type="component" value="Unassembled WGS sequence"/>
</dbReference>
<name>A0A545TI26_9GAMM</name>
<keyword evidence="1" id="KW-0812">Transmembrane</keyword>
<proteinExistence type="predicted"/>
<dbReference type="AlphaFoldDB" id="A0A545TI26"/>
<sequence length="273" mass="29273">METLLEILNVIVTTVKDVIPIAVIIFGFQFLVIRKKPANLGQILTGFVWVLIGLSLFLIGLEWALFPLGKIMAEQLTAPSFIQSLGGISDIAGEISWQDYYWVYIFAFCIGFSTTIAEPSLIAVAIKANEVSAGAIGIWGLRIAVALGVAIGISLGCYRIVVGDPIHWYIIVGYVIVVIQTSFAPKLIIPLAYDSGGVTTSTVTVPLVAALGLGLSQTVPGRNPLIDGFGLIAFASLFPIMSVMAYAQLSEAKVNFFKSKRSQVDQANSSVRS</sequence>